<accession>A0A5N6Q6G8</accession>
<gene>
    <name evidence="2" type="ORF">E3N88_03249</name>
</gene>
<proteinExistence type="predicted"/>
<protein>
    <submittedName>
        <fullName evidence="2">Uncharacterized protein</fullName>
    </submittedName>
</protein>
<dbReference type="InterPro" id="IPR004252">
    <property type="entry name" value="Probable_transposase_24"/>
</dbReference>
<dbReference type="Proteomes" id="UP000326396">
    <property type="component" value="Linkage Group LG1"/>
</dbReference>
<name>A0A5N6Q6G8_9ASTR</name>
<feature type="region of interest" description="Disordered" evidence="1">
    <location>
        <begin position="243"/>
        <end position="264"/>
    </location>
</feature>
<dbReference type="EMBL" id="SZYD01000001">
    <property type="protein sequence ID" value="KAD7480113.1"/>
    <property type="molecule type" value="Genomic_DNA"/>
</dbReference>
<keyword evidence="3" id="KW-1185">Reference proteome</keyword>
<organism evidence="2 3">
    <name type="scientific">Mikania micrantha</name>
    <name type="common">bitter vine</name>
    <dbReference type="NCBI Taxonomy" id="192012"/>
    <lineage>
        <taxon>Eukaryota</taxon>
        <taxon>Viridiplantae</taxon>
        <taxon>Streptophyta</taxon>
        <taxon>Embryophyta</taxon>
        <taxon>Tracheophyta</taxon>
        <taxon>Spermatophyta</taxon>
        <taxon>Magnoliopsida</taxon>
        <taxon>eudicotyledons</taxon>
        <taxon>Gunneridae</taxon>
        <taxon>Pentapetalae</taxon>
        <taxon>asterids</taxon>
        <taxon>campanulids</taxon>
        <taxon>Asterales</taxon>
        <taxon>Asteraceae</taxon>
        <taxon>Asteroideae</taxon>
        <taxon>Heliantheae alliance</taxon>
        <taxon>Eupatorieae</taxon>
        <taxon>Mikania</taxon>
    </lineage>
</organism>
<dbReference type="Pfam" id="PF03004">
    <property type="entry name" value="Transposase_24"/>
    <property type="match status" value="1"/>
</dbReference>
<comment type="caution">
    <text evidence="2">The sequence shown here is derived from an EMBL/GenBank/DDBJ whole genome shotgun (WGS) entry which is preliminary data.</text>
</comment>
<evidence type="ECO:0000313" key="3">
    <source>
        <dbReference type="Proteomes" id="UP000326396"/>
    </source>
</evidence>
<dbReference type="OrthoDB" id="1662253at2759"/>
<dbReference type="AntiFam" id="ANF00014">
    <property type="entry name" value="tRNA translation"/>
</dbReference>
<reference evidence="2 3" key="1">
    <citation type="submission" date="2019-05" db="EMBL/GenBank/DDBJ databases">
        <title>Mikania micrantha, genome provides insights into the molecular mechanism of rapid growth.</title>
        <authorList>
            <person name="Liu B."/>
        </authorList>
    </citation>
    <scope>NUCLEOTIDE SEQUENCE [LARGE SCALE GENOMIC DNA]</scope>
    <source>
        <strain evidence="2">NLD-2019</strain>
        <tissue evidence="2">Leaf</tissue>
    </source>
</reference>
<dbReference type="AlphaFoldDB" id="A0A5N6Q6G8"/>
<sequence length="482" mass="55298">MNMMSCPIIKPVVVDTFFSAPSSPSSITGATTNKFRELRRKLRAHIGHGLRTGMELYEIESPVRERPFPFGPVVDEEGFEPPTPWFVATCSNPLSYRPHCVSTRSVPGNGECPIELIGSCRNKVQVYRSVRMPQLHTSLYFHLTPIVMINGSSHRDLLLNSQNFCRSIPAGAENPSLSRLCYRRLWGSRNRRALILGWAYYLDAFSSYPLRTWLLSVYRGHDNWYTRGASFPLTYRFNGRTTQPLEHTTAPSGEEPTSRANLRPARGNLCTPPLPFGRPTPHRNCLPETVPWPTQWRWNLRDDQHIFDGFVNVLKDRYPDIMNEFREASKGKAREDGHVIPHGEERFDITCNYPPDNVPLERRQRLCKIWNTDKWLNRSKVGRNNRKTDLSRHTGGSMGFDKHRIHLEKQKGKTVGFELVFIDTHATKDTKKRLRSGEINTNDLDELEFVTSRSKESFLGNPTCILLWMSLSLLQASKASDQ</sequence>
<evidence type="ECO:0000313" key="2">
    <source>
        <dbReference type="EMBL" id="KAD7480113.1"/>
    </source>
</evidence>
<evidence type="ECO:0000256" key="1">
    <source>
        <dbReference type="SAM" id="MobiDB-lite"/>
    </source>
</evidence>